<dbReference type="InterPro" id="IPR003406">
    <property type="entry name" value="Glyco_trans_14"/>
</dbReference>
<feature type="region of interest" description="Disordered" evidence="6">
    <location>
        <begin position="68"/>
        <end position="100"/>
    </location>
</feature>
<keyword evidence="4" id="KW-0472">Membrane</keyword>
<evidence type="ECO:0000256" key="6">
    <source>
        <dbReference type="SAM" id="MobiDB-lite"/>
    </source>
</evidence>
<feature type="chain" id="PRO_5037432894" description="Glycosyltransferase BC10-like" evidence="7">
    <location>
        <begin position="32"/>
        <end position="408"/>
    </location>
</feature>
<dbReference type="Proteomes" id="UP000813462">
    <property type="component" value="Unassembled WGS sequence"/>
</dbReference>
<dbReference type="PANTHER" id="PTHR31042:SF60">
    <property type="entry name" value="CORE-2_I-BRANCHING BETA-1,6-N-ACETYLGLUCOSAMINYLTRANSFERASE FAMILY PROTEIN"/>
    <property type="match status" value="1"/>
</dbReference>
<evidence type="ECO:0000256" key="3">
    <source>
        <dbReference type="ARBA" id="ARBA00022679"/>
    </source>
</evidence>
<dbReference type="GO" id="GO:0016020">
    <property type="term" value="C:membrane"/>
    <property type="evidence" value="ECO:0007669"/>
    <property type="project" value="UniProtKB-SubCell"/>
</dbReference>
<evidence type="ECO:0000256" key="5">
    <source>
        <dbReference type="ARBA" id="ARBA00023180"/>
    </source>
</evidence>
<sequence length="408" mass="46094">MLSPTPFSLICALLLCLPLAIVFTITSPASSTTATTTTTTTVITISGDVTQNPETLLSTTLFSTGIHHRKMKNRSSISSTSRNTTTSISPPPPARPPEDDESLFRLASRVNSRPLPRRGPKKLAFMFLTNTPLPFAPLWEVYFNDTPKTLYTVYVHADPNFPYDPPFSGVFAHRVIHSKPTERYSPSLTSAARRLLAHALLDDPSNAMFALLSPSCIPLHSFNFTYRTLSESKKSFIEILENEIGNYDRWAARGPDAMLPDVRLEDFRIGSQFWVLTRKHARFVVSDRRFWSKFSLPCVRIDTCYPEENYFPTLLSMRDPRGCIPATLTHVNWTGSFDGHPRMYEAFEVGPDLIELMRNERPRYGDDGTNGSDLSVFERHDPFLFARKFTPDAIQPLMSIANDVLFKD</sequence>
<evidence type="ECO:0000313" key="8">
    <source>
        <dbReference type="EMBL" id="KAH7524646.1"/>
    </source>
</evidence>
<keyword evidence="2" id="KW-0328">Glycosyltransferase</keyword>
<evidence type="ECO:0000256" key="7">
    <source>
        <dbReference type="SAM" id="SignalP"/>
    </source>
</evidence>
<keyword evidence="3" id="KW-0808">Transferase</keyword>
<dbReference type="AlphaFoldDB" id="A0A978V9R1"/>
<proteinExistence type="predicted"/>
<evidence type="ECO:0008006" key="10">
    <source>
        <dbReference type="Google" id="ProtNLM"/>
    </source>
</evidence>
<reference evidence="8" key="1">
    <citation type="journal article" date="2021" name="Front. Plant Sci.">
        <title>Chromosome-Scale Genome Assembly for Chinese Sour Jujube and Insights Into Its Genome Evolution and Domestication Signature.</title>
        <authorList>
            <person name="Shen L.-Y."/>
            <person name="Luo H."/>
            <person name="Wang X.-L."/>
            <person name="Wang X.-M."/>
            <person name="Qiu X.-J."/>
            <person name="Liu H."/>
            <person name="Zhou S.-S."/>
            <person name="Jia K.-H."/>
            <person name="Nie S."/>
            <person name="Bao Y.-T."/>
            <person name="Zhang R.-G."/>
            <person name="Yun Q.-Z."/>
            <person name="Chai Y.-H."/>
            <person name="Lu J.-Y."/>
            <person name="Li Y."/>
            <person name="Zhao S.-W."/>
            <person name="Mao J.-F."/>
            <person name="Jia S.-G."/>
            <person name="Mao Y.-M."/>
        </authorList>
    </citation>
    <scope>NUCLEOTIDE SEQUENCE</scope>
    <source>
        <strain evidence="8">AT0</strain>
        <tissue evidence="8">Leaf</tissue>
    </source>
</reference>
<keyword evidence="7" id="KW-0732">Signal</keyword>
<dbReference type="OrthoDB" id="191334at2759"/>
<dbReference type="PANTHER" id="PTHR31042">
    <property type="entry name" value="CORE-2/I-BRANCHING BETA-1,6-N-ACETYLGLUCOSAMINYLTRANSFERASE FAMILY PROTEIN-RELATED"/>
    <property type="match status" value="1"/>
</dbReference>
<comment type="caution">
    <text evidence="8">The sequence shown here is derived from an EMBL/GenBank/DDBJ whole genome shotgun (WGS) entry which is preliminary data.</text>
</comment>
<dbReference type="EMBL" id="JAEACU010000006">
    <property type="protein sequence ID" value="KAH7524646.1"/>
    <property type="molecule type" value="Genomic_DNA"/>
</dbReference>
<feature type="compositionally biased region" description="Low complexity" evidence="6">
    <location>
        <begin position="74"/>
        <end position="88"/>
    </location>
</feature>
<feature type="signal peptide" evidence="7">
    <location>
        <begin position="1"/>
        <end position="31"/>
    </location>
</feature>
<name>A0A978V9R1_ZIZJJ</name>
<dbReference type="Pfam" id="PF02485">
    <property type="entry name" value="Branch"/>
    <property type="match status" value="1"/>
</dbReference>
<evidence type="ECO:0000256" key="2">
    <source>
        <dbReference type="ARBA" id="ARBA00022676"/>
    </source>
</evidence>
<gene>
    <name evidence="8" type="ORF">FEM48_Zijuj06G0141700</name>
</gene>
<evidence type="ECO:0000256" key="1">
    <source>
        <dbReference type="ARBA" id="ARBA00004606"/>
    </source>
</evidence>
<accession>A0A978V9R1</accession>
<comment type="subcellular location">
    <subcellularLocation>
        <location evidence="1">Membrane</location>
        <topology evidence="1">Single-pass type II membrane protein</topology>
    </subcellularLocation>
</comment>
<evidence type="ECO:0000256" key="4">
    <source>
        <dbReference type="ARBA" id="ARBA00023136"/>
    </source>
</evidence>
<evidence type="ECO:0000313" key="9">
    <source>
        <dbReference type="Proteomes" id="UP000813462"/>
    </source>
</evidence>
<protein>
    <recommendedName>
        <fullName evidence="10">Glycosyltransferase BC10-like</fullName>
    </recommendedName>
</protein>
<dbReference type="GO" id="GO:0016757">
    <property type="term" value="F:glycosyltransferase activity"/>
    <property type="evidence" value="ECO:0007669"/>
    <property type="project" value="UniProtKB-KW"/>
</dbReference>
<keyword evidence="5" id="KW-0325">Glycoprotein</keyword>
<organism evidence="8 9">
    <name type="scientific">Ziziphus jujuba var. spinosa</name>
    <dbReference type="NCBI Taxonomy" id="714518"/>
    <lineage>
        <taxon>Eukaryota</taxon>
        <taxon>Viridiplantae</taxon>
        <taxon>Streptophyta</taxon>
        <taxon>Embryophyta</taxon>
        <taxon>Tracheophyta</taxon>
        <taxon>Spermatophyta</taxon>
        <taxon>Magnoliopsida</taxon>
        <taxon>eudicotyledons</taxon>
        <taxon>Gunneridae</taxon>
        <taxon>Pentapetalae</taxon>
        <taxon>rosids</taxon>
        <taxon>fabids</taxon>
        <taxon>Rosales</taxon>
        <taxon>Rhamnaceae</taxon>
        <taxon>Paliureae</taxon>
        <taxon>Ziziphus</taxon>
    </lineage>
</organism>
<dbReference type="InterPro" id="IPR044174">
    <property type="entry name" value="BC10-like"/>
</dbReference>